<evidence type="ECO:0000256" key="10">
    <source>
        <dbReference type="ARBA" id="ARBA00023224"/>
    </source>
</evidence>
<keyword evidence="3" id="KW-0919">Taste</keyword>
<keyword evidence="7" id="KW-0297">G-protein coupled receptor</keyword>
<protein>
    <recommendedName>
        <fullName evidence="11">Taste receptor type 2 member 40</fullName>
    </recommendedName>
</protein>
<dbReference type="SUPFAM" id="SSF81321">
    <property type="entry name" value="Family A G protein-coupled receptor-like"/>
    <property type="match status" value="1"/>
</dbReference>
<feature type="transmembrane region" description="Helical" evidence="13">
    <location>
        <begin position="174"/>
        <end position="195"/>
    </location>
</feature>
<evidence type="ECO:0000256" key="1">
    <source>
        <dbReference type="ARBA" id="ARBA00004141"/>
    </source>
</evidence>
<name>A0AAV6ZLN5_ENGPU</name>
<evidence type="ECO:0000256" key="5">
    <source>
        <dbReference type="ARBA" id="ARBA00022692"/>
    </source>
</evidence>
<dbReference type="EMBL" id="WNYA01000075">
    <property type="protein sequence ID" value="KAG8550186.1"/>
    <property type="molecule type" value="Genomic_DNA"/>
</dbReference>
<organism evidence="14 15">
    <name type="scientific">Engystomops pustulosus</name>
    <name type="common">Tungara frog</name>
    <name type="synonym">Physalaemus pustulosus</name>
    <dbReference type="NCBI Taxonomy" id="76066"/>
    <lineage>
        <taxon>Eukaryota</taxon>
        <taxon>Metazoa</taxon>
        <taxon>Chordata</taxon>
        <taxon>Craniata</taxon>
        <taxon>Vertebrata</taxon>
        <taxon>Euteleostomi</taxon>
        <taxon>Amphibia</taxon>
        <taxon>Batrachia</taxon>
        <taxon>Anura</taxon>
        <taxon>Neobatrachia</taxon>
        <taxon>Hyloidea</taxon>
        <taxon>Leptodactylidae</taxon>
        <taxon>Leiuperinae</taxon>
        <taxon>Engystomops</taxon>
    </lineage>
</organism>
<dbReference type="GO" id="GO:0004930">
    <property type="term" value="F:G protein-coupled receptor activity"/>
    <property type="evidence" value="ECO:0007669"/>
    <property type="project" value="UniProtKB-KW"/>
</dbReference>
<feature type="transmembrane region" description="Helical" evidence="13">
    <location>
        <begin position="90"/>
        <end position="118"/>
    </location>
</feature>
<keyword evidence="6 13" id="KW-1133">Transmembrane helix</keyword>
<feature type="transmembrane region" description="Helical" evidence="13">
    <location>
        <begin position="146"/>
        <end position="168"/>
    </location>
</feature>
<keyword evidence="8 13" id="KW-0472">Membrane</keyword>
<evidence type="ECO:0000256" key="8">
    <source>
        <dbReference type="ARBA" id="ARBA00023136"/>
    </source>
</evidence>
<proteinExistence type="inferred from homology"/>
<keyword evidence="15" id="KW-1185">Reference proteome</keyword>
<accession>A0AAV6ZLN5</accession>
<keyword evidence="9" id="KW-0675">Receptor</keyword>
<dbReference type="Pfam" id="PF05296">
    <property type="entry name" value="TAS2R"/>
    <property type="match status" value="1"/>
</dbReference>
<evidence type="ECO:0000256" key="2">
    <source>
        <dbReference type="ARBA" id="ARBA00007376"/>
    </source>
</evidence>
<keyword evidence="10" id="KW-0807">Transducer</keyword>
<evidence type="ECO:0000256" key="4">
    <source>
        <dbReference type="ARBA" id="ARBA00022606"/>
    </source>
</evidence>
<dbReference type="AlphaFoldDB" id="A0AAV6ZLN5"/>
<dbReference type="PANTHER" id="PTHR11394">
    <property type="entry name" value="TASTE RECEPTOR TYPE 2"/>
    <property type="match status" value="1"/>
</dbReference>
<evidence type="ECO:0000256" key="12">
    <source>
        <dbReference type="RuleBase" id="RU004423"/>
    </source>
</evidence>
<dbReference type="PANTHER" id="PTHR11394:SF47">
    <property type="entry name" value="TASTE RECEPTOR TYPE 2 MEMBER 40"/>
    <property type="match status" value="1"/>
</dbReference>
<evidence type="ECO:0000313" key="14">
    <source>
        <dbReference type="EMBL" id="KAG8550186.1"/>
    </source>
</evidence>
<dbReference type="Gene3D" id="1.20.1070.10">
    <property type="entry name" value="Rhodopsin 7-helix transmembrane proteins"/>
    <property type="match status" value="1"/>
</dbReference>
<dbReference type="Proteomes" id="UP000824782">
    <property type="component" value="Unassembled WGS sequence"/>
</dbReference>
<gene>
    <name evidence="14" type="ORF">GDO81_027793</name>
</gene>
<evidence type="ECO:0000256" key="13">
    <source>
        <dbReference type="SAM" id="Phobius"/>
    </source>
</evidence>
<comment type="caution">
    <text evidence="14">The sequence shown here is derived from an EMBL/GenBank/DDBJ whole genome shotgun (WGS) entry which is preliminary data.</text>
</comment>
<evidence type="ECO:0000256" key="7">
    <source>
        <dbReference type="ARBA" id="ARBA00023040"/>
    </source>
</evidence>
<comment type="subcellular location">
    <subcellularLocation>
        <location evidence="1">Membrane</location>
        <topology evidence="1">Multi-pass membrane protein</topology>
    </subcellularLocation>
</comment>
<evidence type="ECO:0000313" key="15">
    <source>
        <dbReference type="Proteomes" id="UP000824782"/>
    </source>
</evidence>
<comment type="similarity">
    <text evidence="2 12">Belongs to the G-protein coupled receptor T2R family.</text>
</comment>
<keyword evidence="5 13" id="KW-0812">Transmembrane</keyword>
<keyword evidence="4" id="KW-0716">Sensory transduction</keyword>
<sequence length="216" mass="24451">MLILTLSTSWLTAWLCLYFFVKIIYFKSSFLGKLKLTIDAAVPWLIVISEVVAFSTSLPVIWTLTKPLTYNSTSCNDTCPVSLSQINSVYYSFALGFSSNSALLIVLVSTVCIVWSLYRHTYRMKKTMSSDDHSHIRTHRRAARTVASLLLIYIVYYGTYVLISTLFHTNNFSVYFWLTVWVSLSTSPAMSLVLIHGNTKLSMALHQIVFCSPSLP</sequence>
<evidence type="ECO:0000256" key="11">
    <source>
        <dbReference type="ARBA" id="ARBA00044110"/>
    </source>
</evidence>
<dbReference type="GO" id="GO:0033038">
    <property type="term" value="F:bitter taste receptor activity"/>
    <property type="evidence" value="ECO:0007669"/>
    <property type="project" value="InterPro"/>
</dbReference>
<dbReference type="GO" id="GO:0016020">
    <property type="term" value="C:membrane"/>
    <property type="evidence" value="ECO:0007669"/>
    <property type="project" value="UniProtKB-SubCell"/>
</dbReference>
<evidence type="ECO:0000256" key="6">
    <source>
        <dbReference type="ARBA" id="ARBA00022989"/>
    </source>
</evidence>
<evidence type="ECO:0000256" key="9">
    <source>
        <dbReference type="ARBA" id="ARBA00023170"/>
    </source>
</evidence>
<feature type="transmembrane region" description="Helical" evidence="13">
    <location>
        <begin position="38"/>
        <end position="62"/>
    </location>
</feature>
<reference evidence="14" key="1">
    <citation type="thesis" date="2020" institute="ProQuest LLC" country="789 East Eisenhower Parkway, Ann Arbor, MI, USA">
        <title>Comparative Genomics and Chromosome Evolution.</title>
        <authorList>
            <person name="Mudd A.B."/>
        </authorList>
    </citation>
    <scope>NUCLEOTIDE SEQUENCE</scope>
    <source>
        <strain evidence="14">237g6f4</strain>
        <tissue evidence="14">Blood</tissue>
    </source>
</reference>
<evidence type="ECO:0000256" key="3">
    <source>
        <dbReference type="ARBA" id="ARBA00022480"/>
    </source>
</evidence>
<feature type="transmembrane region" description="Helical" evidence="13">
    <location>
        <begin position="6"/>
        <end position="26"/>
    </location>
</feature>
<dbReference type="InterPro" id="IPR007960">
    <property type="entry name" value="TAS2R"/>
</dbReference>